<sequence length="257" mass="27921">MSLKKFAPLVIASLSAGCSSSETAQPEVEYLVPEIVQTLPFNESSFTQGLEVDGSDLIIGTGQYGGSRIYRSTIDGQEKASQPLDPSFFGEGITRAGDVVWQLTWNEGVAFKRDATTLEELARVNYDGEGWGLCTSGDQLIMSDGSSTLQVRDPETFEQLNIINVTLDGTAVDKLNELECVDGEVYANIFMDTDIVRIDLDSGAVNAVIDASSLPNNADPDINNVLNGIAFIPDSENFYLTGKRWPDLYEVRFIPAG</sequence>
<dbReference type="InterPro" id="IPR011044">
    <property type="entry name" value="Quino_amine_DH_bsu"/>
</dbReference>
<dbReference type="HOGENOM" id="CLU_060272_2_1_11"/>
<dbReference type="PANTHER" id="PTHR31270:SF1">
    <property type="entry name" value="GLUTAMINYL-PEPTIDE CYCLOTRANSFERASE"/>
    <property type="match status" value="1"/>
</dbReference>
<name>M1UXZ3_9CORY</name>
<dbReference type="RefSeq" id="WP_015650675.1">
    <property type="nucleotide sequence ID" value="NC_020506.1"/>
</dbReference>
<feature type="signal peptide" evidence="1">
    <location>
        <begin position="1"/>
        <end position="24"/>
    </location>
</feature>
<feature type="chain" id="PRO_5004018111" evidence="1">
    <location>
        <begin position="25"/>
        <end position="257"/>
    </location>
</feature>
<protein>
    <submittedName>
        <fullName evidence="2">Glutamine cyclotransferase</fullName>
    </submittedName>
</protein>
<dbReference type="PATRIC" id="fig|1121353.3.peg.813"/>
<dbReference type="InterPro" id="IPR007788">
    <property type="entry name" value="QCT"/>
</dbReference>
<dbReference type="PANTHER" id="PTHR31270">
    <property type="entry name" value="GLUTAMINYL-PEPTIDE CYCLOTRANSFERASE"/>
    <property type="match status" value="1"/>
</dbReference>
<keyword evidence="3" id="KW-1185">Reference proteome</keyword>
<keyword evidence="1" id="KW-0732">Signal</keyword>
<dbReference type="Proteomes" id="UP000011760">
    <property type="component" value="Chromosome"/>
</dbReference>
<dbReference type="AlphaFoldDB" id="M1UXZ3"/>
<evidence type="ECO:0000313" key="3">
    <source>
        <dbReference type="Proteomes" id="UP000011760"/>
    </source>
</evidence>
<dbReference type="OrthoDB" id="9783700at2"/>
<dbReference type="eggNOG" id="COG3823">
    <property type="taxonomic scope" value="Bacteria"/>
</dbReference>
<proteinExistence type="predicted"/>
<dbReference type="STRING" id="1121353.H924_03960"/>
<organism evidence="2 3">
    <name type="scientific">Corynebacterium callunae DSM 20147</name>
    <dbReference type="NCBI Taxonomy" id="1121353"/>
    <lineage>
        <taxon>Bacteria</taxon>
        <taxon>Bacillati</taxon>
        <taxon>Actinomycetota</taxon>
        <taxon>Actinomycetes</taxon>
        <taxon>Mycobacteriales</taxon>
        <taxon>Corynebacteriaceae</taxon>
        <taxon>Corynebacterium</taxon>
    </lineage>
</organism>
<accession>M1UXZ3</accession>
<gene>
    <name evidence="2" type="ORF">H924_03960</name>
</gene>
<evidence type="ECO:0000256" key="1">
    <source>
        <dbReference type="SAM" id="SignalP"/>
    </source>
</evidence>
<evidence type="ECO:0000313" key="2">
    <source>
        <dbReference type="EMBL" id="AGG66238.1"/>
    </source>
</evidence>
<dbReference type="Pfam" id="PF05096">
    <property type="entry name" value="Glu_cyclase_2"/>
    <property type="match status" value="1"/>
</dbReference>
<dbReference type="KEGG" id="ccn:H924_03960"/>
<dbReference type="SUPFAM" id="SSF50969">
    <property type="entry name" value="YVTN repeat-like/Quinoprotein amine dehydrogenase"/>
    <property type="match status" value="1"/>
</dbReference>
<dbReference type="EMBL" id="CP004354">
    <property type="protein sequence ID" value="AGG66238.1"/>
    <property type="molecule type" value="Genomic_DNA"/>
</dbReference>
<dbReference type="PROSITE" id="PS51257">
    <property type="entry name" value="PROKAR_LIPOPROTEIN"/>
    <property type="match status" value="1"/>
</dbReference>
<reference evidence="2 3" key="1">
    <citation type="submission" date="2013-02" db="EMBL/GenBank/DDBJ databases">
        <title>The complete genome sequence of Corynebacterium callunae DSM 20147.</title>
        <authorList>
            <person name="Ruckert C."/>
            <person name="Albersmeier A."/>
            <person name="Kalinowski J."/>
        </authorList>
    </citation>
    <scope>NUCLEOTIDE SEQUENCE [LARGE SCALE GENOMIC DNA]</scope>
    <source>
        <strain evidence="2 3">DSM 20147</strain>
    </source>
</reference>
<keyword evidence="2" id="KW-0808">Transferase</keyword>
<dbReference type="GO" id="GO:0016603">
    <property type="term" value="F:glutaminyl-peptide cyclotransferase activity"/>
    <property type="evidence" value="ECO:0007669"/>
    <property type="project" value="InterPro"/>
</dbReference>